<dbReference type="InterPro" id="IPR027417">
    <property type="entry name" value="P-loop_NTPase"/>
</dbReference>
<keyword evidence="2" id="KW-0547">Nucleotide-binding</keyword>
<organism evidence="8 9">
    <name type="scientific">Undibacter mobilis</name>
    <dbReference type="NCBI Taxonomy" id="2292256"/>
    <lineage>
        <taxon>Bacteria</taxon>
        <taxon>Pseudomonadati</taxon>
        <taxon>Pseudomonadota</taxon>
        <taxon>Alphaproteobacteria</taxon>
        <taxon>Hyphomicrobiales</taxon>
        <taxon>Nitrobacteraceae</taxon>
        <taxon>Undibacter</taxon>
    </lineage>
</organism>
<keyword evidence="1" id="KW-0813">Transport</keyword>
<evidence type="ECO:0000313" key="8">
    <source>
        <dbReference type="EMBL" id="RDV03572.1"/>
    </source>
</evidence>
<dbReference type="CDD" id="cd03214">
    <property type="entry name" value="ABC_Iron-Siderophores_B12_Hemin"/>
    <property type="match status" value="1"/>
</dbReference>
<dbReference type="OrthoDB" id="9805601at2"/>
<dbReference type="Gene3D" id="3.40.50.300">
    <property type="entry name" value="P-loop containing nucleotide triphosphate hydrolases"/>
    <property type="match status" value="1"/>
</dbReference>
<dbReference type="PANTHER" id="PTHR42794">
    <property type="entry name" value="HEMIN IMPORT ATP-BINDING PROTEIN HMUV"/>
    <property type="match status" value="1"/>
</dbReference>
<dbReference type="InterPro" id="IPR003593">
    <property type="entry name" value="AAA+_ATPase"/>
</dbReference>
<reference evidence="9" key="1">
    <citation type="submission" date="2018-08" db="EMBL/GenBank/DDBJ databases">
        <authorList>
            <person name="Kim S.-J."/>
            <person name="Jung G.-Y."/>
        </authorList>
    </citation>
    <scope>NUCLEOTIDE SEQUENCE [LARGE SCALE GENOMIC DNA]</scope>
    <source>
        <strain evidence="9">GY_H</strain>
    </source>
</reference>
<keyword evidence="4" id="KW-1278">Translocase</keyword>
<dbReference type="NCBIfam" id="NF010068">
    <property type="entry name" value="PRK13548.1"/>
    <property type="match status" value="1"/>
</dbReference>
<dbReference type="PANTHER" id="PTHR42794:SF1">
    <property type="entry name" value="HEMIN IMPORT ATP-BINDING PROTEIN HMUV"/>
    <property type="match status" value="1"/>
</dbReference>
<comment type="function">
    <text evidence="5">Involved in beta-(1--&gt;2)glucan export. Transmembrane domains (TMD) form a pore in the inner membrane and the ATP-binding domain (NBD) is responsible for energy generation.</text>
</comment>
<dbReference type="GO" id="GO:0016887">
    <property type="term" value="F:ATP hydrolysis activity"/>
    <property type="evidence" value="ECO:0007669"/>
    <property type="project" value="InterPro"/>
</dbReference>
<dbReference type="Pfam" id="PF00005">
    <property type="entry name" value="ABC_tran"/>
    <property type="match status" value="1"/>
</dbReference>
<dbReference type="SUPFAM" id="SSF52540">
    <property type="entry name" value="P-loop containing nucleoside triphosphate hydrolases"/>
    <property type="match status" value="1"/>
</dbReference>
<dbReference type="EMBL" id="QRGO01000001">
    <property type="protein sequence ID" value="RDV03572.1"/>
    <property type="molecule type" value="Genomic_DNA"/>
</dbReference>
<evidence type="ECO:0000256" key="4">
    <source>
        <dbReference type="ARBA" id="ARBA00022967"/>
    </source>
</evidence>
<dbReference type="Proteomes" id="UP000263993">
    <property type="component" value="Unassembled WGS sequence"/>
</dbReference>
<gene>
    <name evidence="8" type="ORF">DXH78_02615</name>
</gene>
<keyword evidence="3 8" id="KW-0067">ATP-binding</keyword>
<dbReference type="RefSeq" id="WP_115515598.1">
    <property type="nucleotide sequence ID" value="NZ_QRGO01000001.1"/>
</dbReference>
<dbReference type="GO" id="GO:0005524">
    <property type="term" value="F:ATP binding"/>
    <property type="evidence" value="ECO:0007669"/>
    <property type="project" value="UniProtKB-KW"/>
</dbReference>
<accession>A0A371B7S2</accession>
<comment type="function">
    <text evidence="6">Part of the ABC transporter complex HmuTUV involved in hemin import. Responsible for energy coupling to the transport system.</text>
</comment>
<protein>
    <submittedName>
        <fullName evidence="8">Heme ABC transporter ATP-binding protein</fullName>
    </submittedName>
</protein>
<dbReference type="AlphaFoldDB" id="A0A371B7S2"/>
<evidence type="ECO:0000256" key="2">
    <source>
        <dbReference type="ARBA" id="ARBA00022741"/>
    </source>
</evidence>
<sequence>MNVVDVQALSVRVGAKRLLDDVSFSVRQGETVAVIGPNGAGKSTLLRTVSGEIAPSTGTILLKGRAPQAWQPRDLALQRAVLSQNITVTFPFTVIEVVRMGAGDRRGKAIDAMAEAALAAVDLAGFHDRIIGTLSGGEQQRVHFARVMVQLACGEEAHGPGLLLLDEPTASLDLRHQLDLVAVARQCAARGTTTIAIVHDLNLAALMAERVIVLSQGRLAADGTPSDTINDETLSRVFGVSSVVGRAPAAGVPFVLPHQAERLRA</sequence>
<feature type="domain" description="ABC transporter" evidence="7">
    <location>
        <begin position="1"/>
        <end position="241"/>
    </location>
</feature>
<evidence type="ECO:0000313" key="9">
    <source>
        <dbReference type="Proteomes" id="UP000263993"/>
    </source>
</evidence>
<evidence type="ECO:0000256" key="5">
    <source>
        <dbReference type="ARBA" id="ARBA00024722"/>
    </source>
</evidence>
<keyword evidence="9" id="KW-1185">Reference proteome</keyword>
<dbReference type="InterPro" id="IPR003439">
    <property type="entry name" value="ABC_transporter-like_ATP-bd"/>
</dbReference>
<comment type="caution">
    <text evidence="8">The sequence shown here is derived from an EMBL/GenBank/DDBJ whole genome shotgun (WGS) entry which is preliminary data.</text>
</comment>
<dbReference type="SMART" id="SM00382">
    <property type="entry name" value="AAA"/>
    <property type="match status" value="1"/>
</dbReference>
<evidence type="ECO:0000256" key="3">
    <source>
        <dbReference type="ARBA" id="ARBA00022840"/>
    </source>
</evidence>
<dbReference type="PROSITE" id="PS50893">
    <property type="entry name" value="ABC_TRANSPORTER_2"/>
    <property type="match status" value="1"/>
</dbReference>
<evidence type="ECO:0000256" key="1">
    <source>
        <dbReference type="ARBA" id="ARBA00022448"/>
    </source>
</evidence>
<evidence type="ECO:0000259" key="7">
    <source>
        <dbReference type="PROSITE" id="PS50893"/>
    </source>
</evidence>
<name>A0A371B7S2_9BRAD</name>
<proteinExistence type="predicted"/>
<evidence type="ECO:0000256" key="6">
    <source>
        <dbReference type="ARBA" id="ARBA00037066"/>
    </source>
</evidence>